<sequence>MNLRAFGKNLGLQAPEFPKGIIWLNTEPLTLKQLRGKIVLIDFWTYSCVNCLNVMPHLRRWHKLYAKKGLVVIGVHTPEFAFEKDVLNVETAVKEFDLTYPVAIDSESKIWEAYNNHWWPRLVLINKAGQIAFDHVGEGGYVEIEKEIQKALRGVGAKALPKIERESKSSGGVCFPTTPEIYLGFSRGHFKNSDVEANHCHNYKRVSDQRDTPSLEGEWTVREGYVESHGGKIHLPFMAGSINLVAQTSDGEKQRIAVVRDGNALATNEAGDDIVFDGDDSVIFAREPRMYRLLAASAHLTGVLTLNVPSGVRLYSLTFGSACE</sequence>
<dbReference type="PANTHER" id="PTHR46388">
    <property type="entry name" value="NHL REPEAT-CONTAINING PROTEIN 2"/>
    <property type="match status" value="1"/>
</dbReference>
<dbReference type="PROSITE" id="PS51352">
    <property type="entry name" value="THIOREDOXIN_2"/>
    <property type="match status" value="1"/>
</dbReference>
<proteinExistence type="predicted"/>
<feature type="domain" description="Thioredoxin" evidence="1">
    <location>
        <begin position="8"/>
        <end position="153"/>
    </location>
</feature>
<dbReference type="InterPro" id="IPR041017">
    <property type="entry name" value="Thioredoxin_10"/>
</dbReference>
<dbReference type="EMBL" id="PCYM01000006">
    <property type="protein sequence ID" value="PIR47437.1"/>
    <property type="molecule type" value="Genomic_DNA"/>
</dbReference>
<evidence type="ECO:0000313" key="3">
    <source>
        <dbReference type="Proteomes" id="UP000230084"/>
    </source>
</evidence>
<dbReference type="Gene3D" id="3.40.30.10">
    <property type="entry name" value="Glutaredoxin"/>
    <property type="match status" value="1"/>
</dbReference>
<dbReference type="InterPro" id="IPR013740">
    <property type="entry name" value="Redoxin"/>
</dbReference>
<evidence type="ECO:0000313" key="2">
    <source>
        <dbReference type="EMBL" id="PIR47437.1"/>
    </source>
</evidence>
<protein>
    <recommendedName>
        <fullName evidence="1">Thioredoxin domain-containing protein</fullName>
    </recommendedName>
</protein>
<name>A0A2H0RLX2_9BACT</name>
<gene>
    <name evidence="2" type="ORF">COV06_03190</name>
</gene>
<evidence type="ECO:0000259" key="1">
    <source>
        <dbReference type="PROSITE" id="PS51352"/>
    </source>
</evidence>
<dbReference type="Proteomes" id="UP000230084">
    <property type="component" value="Unassembled WGS sequence"/>
</dbReference>
<dbReference type="SUPFAM" id="SSF52833">
    <property type="entry name" value="Thioredoxin-like"/>
    <property type="match status" value="1"/>
</dbReference>
<dbReference type="AlphaFoldDB" id="A0A2H0RLX2"/>
<accession>A0A2H0RLX2</accession>
<dbReference type="PANTHER" id="PTHR46388:SF2">
    <property type="entry name" value="NHL REPEAT-CONTAINING PROTEIN 2"/>
    <property type="match status" value="1"/>
</dbReference>
<dbReference type="Pfam" id="PF17991">
    <property type="entry name" value="Thioredoxin_10"/>
    <property type="match status" value="1"/>
</dbReference>
<reference evidence="2 3" key="1">
    <citation type="submission" date="2017-09" db="EMBL/GenBank/DDBJ databases">
        <title>Depth-based differentiation of microbial function through sediment-hosted aquifers and enrichment of novel symbionts in the deep terrestrial subsurface.</title>
        <authorList>
            <person name="Probst A.J."/>
            <person name="Ladd B."/>
            <person name="Jarett J.K."/>
            <person name="Geller-Mcgrath D.E."/>
            <person name="Sieber C.M."/>
            <person name="Emerson J.B."/>
            <person name="Anantharaman K."/>
            <person name="Thomas B.C."/>
            <person name="Malmstrom R."/>
            <person name="Stieglmeier M."/>
            <person name="Klingl A."/>
            <person name="Woyke T."/>
            <person name="Ryan C.M."/>
            <person name="Banfield J.F."/>
        </authorList>
    </citation>
    <scope>NUCLEOTIDE SEQUENCE [LARGE SCALE GENOMIC DNA]</scope>
    <source>
        <strain evidence="2">CG10_big_fil_rev_8_21_14_0_10_50_16</strain>
    </source>
</reference>
<dbReference type="Pfam" id="PF08534">
    <property type="entry name" value="Redoxin"/>
    <property type="match status" value="1"/>
</dbReference>
<comment type="caution">
    <text evidence="2">The sequence shown here is derived from an EMBL/GenBank/DDBJ whole genome shotgun (WGS) entry which is preliminary data.</text>
</comment>
<dbReference type="GO" id="GO:0016491">
    <property type="term" value="F:oxidoreductase activity"/>
    <property type="evidence" value="ECO:0007669"/>
    <property type="project" value="InterPro"/>
</dbReference>
<dbReference type="InterPro" id="IPR036249">
    <property type="entry name" value="Thioredoxin-like_sf"/>
</dbReference>
<organism evidence="2 3">
    <name type="scientific">Candidatus Uhrbacteria bacterium CG10_big_fil_rev_8_21_14_0_10_50_16</name>
    <dbReference type="NCBI Taxonomy" id="1975039"/>
    <lineage>
        <taxon>Bacteria</taxon>
        <taxon>Candidatus Uhriibacteriota</taxon>
    </lineage>
</organism>
<dbReference type="Gene3D" id="2.60.120.260">
    <property type="entry name" value="Galactose-binding domain-like"/>
    <property type="match status" value="1"/>
</dbReference>
<dbReference type="InterPro" id="IPR013766">
    <property type="entry name" value="Thioredoxin_domain"/>
</dbReference>